<protein>
    <submittedName>
        <fullName evidence="2">Lipase (Class 3)</fullName>
    </submittedName>
</protein>
<reference evidence="2 3" key="1">
    <citation type="submission" date="2015-11" db="EMBL/GenBank/DDBJ databases">
        <title>Genomic analysis of 38 Legionella species identifies large and diverse effector repertoires.</title>
        <authorList>
            <person name="Burstein D."/>
            <person name="Amaro F."/>
            <person name="Zusman T."/>
            <person name="Lifshitz Z."/>
            <person name="Cohen O."/>
            <person name="Gilbert J.A."/>
            <person name="Pupko T."/>
            <person name="Shuman H.A."/>
            <person name="Segal G."/>
        </authorList>
    </citation>
    <scope>NUCLEOTIDE SEQUENCE [LARGE SCALE GENOMIC DNA]</scope>
    <source>
        <strain evidence="2 3">ATCC 43878</strain>
    </source>
</reference>
<evidence type="ECO:0000313" key="3">
    <source>
        <dbReference type="Proteomes" id="UP000054742"/>
    </source>
</evidence>
<dbReference type="InterPro" id="IPR029058">
    <property type="entry name" value="AB_hydrolase_fold"/>
</dbReference>
<keyword evidence="3" id="KW-1185">Reference proteome</keyword>
<dbReference type="PATRIC" id="fig|29422.6.peg.1617"/>
<proteinExistence type="predicted"/>
<organism evidence="2 3">
    <name type="scientific">Legionella brunensis</name>
    <dbReference type="NCBI Taxonomy" id="29422"/>
    <lineage>
        <taxon>Bacteria</taxon>
        <taxon>Pseudomonadati</taxon>
        <taxon>Pseudomonadota</taxon>
        <taxon>Gammaproteobacteria</taxon>
        <taxon>Legionellales</taxon>
        <taxon>Legionellaceae</taxon>
        <taxon>Legionella</taxon>
    </lineage>
</organism>
<dbReference type="Gene3D" id="3.40.50.1820">
    <property type="entry name" value="alpha/beta hydrolase"/>
    <property type="match status" value="1"/>
</dbReference>
<dbReference type="Proteomes" id="UP000054742">
    <property type="component" value="Unassembled WGS sequence"/>
</dbReference>
<dbReference type="EMBL" id="LNXV01000011">
    <property type="protein sequence ID" value="KTC84168.1"/>
    <property type="molecule type" value="Genomic_DNA"/>
</dbReference>
<accession>A0A0W0SLD3</accession>
<comment type="caution">
    <text evidence="2">The sequence shown here is derived from an EMBL/GenBank/DDBJ whole genome shotgun (WGS) entry which is preliminary data.</text>
</comment>
<name>A0A0W0SLD3_9GAMM</name>
<dbReference type="SUPFAM" id="SSF53474">
    <property type="entry name" value="alpha/beta-Hydrolases"/>
    <property type="match status" value="1"/>
</dbReference>
<gene>
    <name evidence="2" type="ORF">Lbru_1529</name>
</gene>
<feature type="region of interest" description="Disordered" evidence="1">
    <location>
        <begin position="622"/>
        <end position="646"/>
    </location>
</feature>
<sequence>MRSFFDDNMPSNCTIELLLNVCEYVYADYAELSPAKKITDQKNQSNNPHPQEKELEKSILNSQYRVYAAKSFKGIGTIHDTGLNEYPGLGYGVFVPLEPENNNEPIIIAYRGSYVYQDVLEDVKIGLTGATGKQYQEEAYNVYLAVRKQWPNRNIVLTGHSLGGYMANYIGQRASAEKDDEQLIHVRTFNSPGLHSNHENNMVSHNKKLKQPNVFHYSLWADPLRLTSRTGQHIICFKESRIPTIAHSLNSLMADIPDEIKAITVGLSSIEAMKEAIIGFTTTYDSTRTTETVPPKNYTQYAKSFFFNFLYEDFLLQEPFFSLETLKSDLLLILGDETLDQKSRLQKVEQYLSIYKANIDKFKSIFNNLSDRLGPLIDRCKQYQAPSLMREVNILKEENLLCDSLQRLIINAIESSAPGIDPREVINKFDKVQLNLLKKLHQLIDQTKNFSTKDIEGLKDYFIEANLIMLKLLDPTQVHPSQKADLHAINNKLQEYFKIFYNTSEVSKILNSKKNESAKLQSNLNEKKLFFESLKGKNGKLFEKISNYIPGVINNNASYHTIKTNSENIIYELKINPQLHKEFPKLLDGMEEIVKSIQRIEHLQNTLDKINKNSATSSLGKLTLHSPSVSNKPDDDSELLTISLDP</sequence>
<dbReference type="AlphaFoldDB" id="A0A0W0SLD3"/>
<feature type="compositionally biased region" description="Polar residues" evidence="1">
    <location>
        <begin position="622"/>
        <end position="631"/>
    </location>
</feature>
<dbReference type="OrthoDB" id="7226437at2"/>
<evidence type="ECO:0000313" key="2">
    <source>
        <dbReference type="EMBL" id="KTC84168.1"/>
    </source>
</evidence>
<dbReference type="Pfam" id="PF26363">
    <property type="entry name" value="Phospholipase-like"/>
    <property type="match status" value="1"/>
</dbReference>
<evidence type="ECO:0000256" key="1">
    <source>
        <dbReference type="SAM" id="MobiDB-lite"/>
    </source>
</evidence>
<dbReference type="STRING" id="29422.Lbru_1529"/>